<gene>
    <name evidence="2" type="ORF">C7Y71_000775</name>
</gene>
<accession>A0A5P8E427</accession>
<sequence length="135" mass="15060">MYFKKIILSKAVIALSLGFMSLDAYSQVNVDTISFSITNPIGYRPHKPKKAPAHYVLPTVCYYSDEAKLSFDSDVAVSIVYSVFDQDNQECLEGVANVQQDNPFFVSVSTLPQGDYTITIQIGRARFEGGLYIEE</sequence>
<dbReference type="KEGG" id="alq:C7Y71_000775"/>
<evidence type="ECO:0008006" key="4">
    <source>
        <dbReference type="Google" id="ProtNLM"/>
    </source>
</evidence>
<keyword evidence="1" id="KW-0732">Signal</keyword>
<dbReference type="AlphaFoldDB" id="A0A5P8E427"/>
<feature type="chain" id="PRO_5024445710" description="DUF3244 domain-containing protein" evidence="1">
    <location>
        <begin position="27"/>
        <end position="135"/>
    </location>
</feature>
<keyword evidence="3" id="KW-1185">Reference proteome</keyword>
<evidence type="ECO:0000313" key="2">
    <source>
        <dbReference type="EMBL" id="QFQ11674.1"/>
    </source>
</evidence>
<reference evidence="2 3" key="1">
    <citation type="submission" date="2018-11" db="EMBL/GenBank/DDBJ databases">
        <authorList>
            <person name="Na S.W."/>
            <person name="Baik M."/>
        </authorList>
    </citation>
    <scope>NUCLEOTIDE SEQUENCE [LARGE SCALE GENOMIC DNA]</scope>
    <source>
        <strain evidence="2 3">E39</strain>
    </source>
</reference>
<proteinExistence type="predicted"/>
<dbReference type="RefSeq" id="WP_111898737.1">
    <property type="nucleotide sequence ID" value="NZ_CP033459.1"/>
</dbReference>
<organism evidence="2 3">
    <name type="scientific">Pseudoprevotella muciniphila</name>
    <dbReference type="NCBI Taxonomy" id="2133944"/>
    <lineage>
        <taxon>Bacteria</taxon>
        <taxon>Pseudomonadati</taxon>
        <taxon>Bacteroidota</taxon>
        <taxon>Bacteroidia</taxon>
        <taxon>Bacteroidales</taxon>
        <taxon>Prevotellaceae</taxon>
        <taxon>Pseudoprevotella</taxon>
    </lineage>
</organism>
<name>A0A5P8E427_9BACT</name>
<feature type="signal peptide" evidence="1">
    <location>
        <begin position="1"/>
        <end position="26"/>
    </location>
</feature>
<dbReference type="Proteomes" id="UP000249375">
    <property type="component" value="Chromosome"/>
</dbReference>
<evidence type="ECO:0000313" key="3">
    <source>
        <dbReference type="Proteomes" id="UP000249375"/>
    </source>
</evidence>
<evidence type="ECO:0000256" key="1">
    <source>
        <dbReference type="SAM" id="SignalP"/>
    </source>
</evidence>
<protein>
    <recommendedName>
        <fullName evidence="4">DUF3244 domain-containing protein</fullName>
    </recommendedName>
</protein>
<dbReference type="EMBL" id="CP033459">
    <property type="protein sequence ID" value="QFQ11674.1"/>
    <property type="molecule type" value="Genomic_DNA"/>
</dbReference>